<dbReference type="Pfam" id="PF02452">
    <property type="entry name" value="PemK_toxin"/>
    <property type="match status" value="1"/>
</dbReference>
<organism evidence="1">
    <name type="scientific">hydrothermal vent metagenome</name>
    <dbReference type="NCBI Taxonomy" id="652676"/>
    <lineage>
        <taxon>unclassified sequences</taxon>
        <taxon>metagenomes</taxon>
        <taxon>ecological metagenomes</taxon>
    </lineage>
</organism>
<dbReference type="InterPro" id="IPR011067">
    <property type="entry name" value="Plasmid_toxin/cell-grow_inhib"/>
</dbReference>
<dbReference type="AlphaFoldDB" id="A0A1W1EHW2"/>
<dbReference type="EMBL" id="FRYL01000011">
    <property type="protein sequence ID" value="SHO80463.1"/>
    <property type="molecule type" value="Genomic_DNA"/>
</dbReference>
<dbReference type="Gene3D" id="2.30.30.110">
    <property type="match status" value="1"/>
</dbReference>
<dbReference type="SUPFAM" id="SSF50118">
    <property type="entry name" value="Cell growth inhibitor/plasmid maintenance toxic component"/>
    <property type="match status" value="1"/>
</dbReference>
<evidence type="ECO:0008006" key="2">
    <source>
        <dbReference type="Google" id="ProtNLM"/>
    </source>
</evidence>
<reference evidence="1" key="1">
    <citation type="submission" date="2016-10" db="EMBL/GenBank/DDBJ databases">
        <authorList>
            <person name="de Groot N.N."/>
        </authorList>
    </citation>
    <scope>NUCLEOTIDE SEQUENCE</scope>
</reference>
<gene>
    <name evidence="1" type="ORF">MNB_SV-15-1331</name>
</gene>
<dbReference type="InterPro" id="IPR003477">
    <property type="entry name" value="PemK-like"/>
</dbReference>
<protein>
    <recommendedName>
        <fullName evidence="2">PemK-like protein</fullName>
    </recommendedName>
</protein>
<name>A0A1W1EHW2_9ZZZZ</name>
<sequence length="116" mass="13741">MEVKQFEVVLCKFYFSDLNCSKNRPVLVLKDNLPYDDFVAIPISSKIVNLYEDEILLENRDFQYGGIPKKSKLMLRKTFVVSKEVVLKKYGTIKEESYNKYHNLFCEYFNCFKGIK</sequence>
<dbReference type="GO" id="GO:0003677">
    <property type="term" value="F:DNA binding"/>
    <property type="evidence" value="ECO:0007669"/>
    <property type="project" value="InterPro"/>
</dbReference>
<evidence type="ECO:0000313" key="1">
    <source>
        <dbReference type="EMBL" id="SHO80463.1"/>
    </source>
</evidence>
<accession>A0A1W1EHW2</accession>
<proteinExistence type="predicted"/>